<proteinExistence type="inferred from homology"/>
<dbReference type="SMART" id="SM00020">
    <property type="entry name" value="Tryp_SPc"/>
    <property type="match status" value="1"/>
</dbReference>
<keyword evidence="3" id="KW-0720">Serine protease</keyword>
<dbReference type="FunFam" id="2.40.10.10:FF:000068">
    <property type="entry name" value="transmembrane protease serine 2"/>
    <property type="match status" value="1"/>
</dbReference>
<dbReference type="InterPro" id="IPR009003">
    <property type="entry name" value="Peptidase_S1_PA"/>
</dbReference>
<dbReference type="Gene3D" id="2.40.10.10">
    <property type="entry name" value="Trypsin-like serine proteases"/>
    <property type="match status" value="1"/>
</dbReference>
<dbReference type="InterPro" id="IPR001314">
    <property type="entry name" value="Peptidase_S1A"/>
</dbReference>
<dbReference type="InterPro" id="IPR001254">
    <property type="entry name" value="Trypsin_dom"/>
</dbReference>
<feature type="domain" description="Peptidase S1" evidence="5">
    <location>
        <begin position="142"/>
        <end position="391"/>
    </location>
</feature>
<gene>
    <name evidence="6" type="ORF">C7M84_001696</name>
</gene>
<feature type="chain" id="PRO_5018564976" evidence="4">
    <location>
        <begin position="20"/>
        <end position="397"/>
    </location>
</feature>
<sequence length="397" mass="42655">MKAHLLLVIMALSASLAMAQTSECASRGGACRASAKKGCVRLQGKCENDQVCCQKADRLEKRECRQKRRCTNQGGKCIPQEESCLKARDDLCKGASCKCCLGGGELCADGTVLSDECEGAKCACCIPKTGPCECGVANDVRIIGGEEISPPNKYPWFIGLLQPEIFGNEFFCGGSIISPNYVLTAAHCLLGDDSLPSKAKKFQVGIANHNFNSEDDDIPGVTRAVDVKSYVIHEDYVPQDFNDNNNDIALLLLKETLDLTSYPQVRPVCLPSDPNRRYEGQKGTVVGWGDTKDGKGAYPDAAREVDVPIKDCKRKVAGVTITPQMMCAGRKKSKNKGAKGACFGDSGGPLFVKEGGKYTQVGIVSFGGSCLKPAVFARVSEFLTWISDNTPGETFCQ</sequence>
<evidence type="ECO:0000256" key="1">
    <source>
        <dbReference type="ARBA" id="ARBA00023157"/>
    </source>
</evidence>
<dbReference type="OrthoDB" id="6356032at2759"/>
<keyword evidence="7" id="KW-1185">Reference proteome</keyword>
<feature type="signal peptide" evidence="4">
    <location>
        <begin position="1"/>
        <end position="19"/>
    </location>
</feature>
<keyword evidence="4" id="KW-0732">Signal</keyword>
<dbReference type="EMBL" id="QCYY01001223">
    <property type="protein sequence ID" value="ROT79585.1"/>
    <property type="molecule type" value="Genomic_DNA"/>
</dbReference>
<dbReference type="PROSITE" id="PS00134">
    <property type="entry name" value="TRYPSIN_HIS"/>
    <property type="match status" value="1"/>
</dbReference>
<reference evidence="6 7" key="1">
    <citation type="submission" date="2018-04" db="EMBL/GenBank/DDBJ databases">
        <authorList>
            <person name="Zhang X."/>
            <person name="Yuan J."/>
            <person name="Li F."/>
            <person name="Xiang J."/>
        </authorList>
    </citation>
    <scope>NUCLEOTIDE SEQUENCE [LARGE SCALE GENOMIC DNA]</scope>
    <source>
        <tissue evidence="6">Muscle</tissue>
    </source>
</reference>
<organism evidence="6 7">
    <name type="scientific">Penaeus vannamei</name>
    <name type="common">Whiteleg shrimp</name>
    <name type="synonym">Litopenaeus vannamei</name>
    <dbReference type="NCBI Taxonomy" id="6689"/>
    <lineage>
        <taxon>Eukaryota</taxon>
        <taxon>Metazoa</taxon>
        <taxon>Ecdysozoa</taxon>
        <taxon>Arthropoda</taxon>
        <taxon>Crustacea</taxon>
        <taxon>Multicrustacea</taxon>
        <taxon>Malacostraca</taxon>
        <taxon>Eumalacostraca</taxon>
        <taxon>Eucarida</taxon>
        <taxon>Decapoda</taxon>
        <taxon>Dendrobranchiata</taxon>
        <taxon>Penaeoidea</taxon>
        <taxon>Penaeidae</taxon>
        <taxon>Penaeus</taxon>
    </lineage>
</organism>
<dbReference type="CDD" id="cd00190">
    <property type="entry name" value="Tryp_SPc"/>
    <property type="match status" value="1"/>
</dbReference>
<comment type="similarity">
    <text evidence="2">Belongs to the peptidase S1 family. CLIP subfamily.</text>
</comment>
<dbReference type="Pfam" id="PF00089">
    <property type="entry name" value="Trypsin"/>
    <property type="match status" value="1"/>
</dbReference>
<name>A0A3R7QVC7_PENVA</name>
<evidence type="ECO:0000313" key="6">
    <source>
        <dbReference type="EMBL" id="ROT79585.1"/>
    </source>
</evidence>
<dbReference type="STRING" id="6689.A0A3R7QVC7"/>
<dbReference type="PROSITE" id="PS00135">
    <property type="entry name" value="TRYPSIN_SER"/>
    <property type="match status" value="1"/>
</dbReference>
<reference evidence="6 7" key="2">
    <citation type="submission" date="2019-01" db="EMBL/GenBank/DDBJ databases">
        <title>The decoding of complex shrimp genome reveals the adaptation for benthos swimmer, frequently molting mechanism and breeding impact on genome.</title>
        <authorList>
            <person name="Sun Y."/>
            <person name="Gao Y."/>
            <person name="Yu Y."/>
        </authorList>
    </citation>
    <scope>NUCLEOTIDE SEQUENCE [LARGE SCALE GENOMIC DNA]</scope>
    <source>
        <tissue evidence="6">Muscle</tissue>
    </source>
</reference>
<evidence type="ECO:0000256" key="4">
    <source>
        <dbReference type="SAM" id="SignalP"/>
    </source>
</evidence>
<keyword evidence="1" id="KW-1015">Disulfide bond</keyword>
<evidence type="ECO:0000259" key="5">
    <source>
        <dbReference type="PROSITE" id="PS50240"/>
    </source>
</evidence>
<accession>A0A3R7QVC7</accession>
<dbReference type="PRINTS" id="PR00722">
    <property type="entry name" value="CHYMOTRYPSIN"/>
</dbReference>
<dbReference type="GO" id="GO:0004252">
    <property type="term" value="F:serine-type endopeptidase activity"/>
    <property type="evidence" value="ECO:0007669"/>
    <property type="project" value="InterPro"/>
</dbReference>
<dbReference type="InterPro" id="IPR051487">
    <property type="entry name" value="Ser/Thr_Proteases_Immune/Dev"/>
</dbReference>
<protein>
    <submittedName>
        <fullName evidence="6">Trypsin-2</fullName>
    </submittedName>
</protein>
<evidence type="ECO:0000256" key="3">
    <source>
        <dbReference type="RuleBase" id="RU363034"/>
    </source>
</evidence>
<dbReference type="InterPro" id="IPR018114">
    <property type="entry name" value="TRYPSIN_HIS"/>
</dbReference>
<keyword evidence="3" id="KW-0378">Hydrolase</keyword>
<comment type="caution">
    <text evidence="6">The sequence shown here is derived from an EMBL/GenBank/DDBJ whole genome shotgun (WGS) entry which is preliminary data.</text>
</comment>
<dbReference type="GO" id="GO:0006508">
    <property type="term" value="P:proteolysis"/>
    <property type="evidence" value="ECO:0007669"/>
    <property type="project" value="UniProtKB-KW"/>
</dbReference>
<dbReference type="PANTHER" id="PTHR24256">
    <property type="entry name" value="TRYPTASE-RELATED"/>
    <property type="match status" value="1"/>
</dbReference>
<dbReference type="InterPro" id="IPR043504">
    <property type="entry name" value="Peptidase_S1_PA_chymotrypsin"/>
</dbReference>
<dbReference type="PROSITE" id="PS50240">
    <property type="entry name" value="TRYPSIN_DOM"/>
    <property type="match status" value="1"/>
</dbReference>
<evidence type="ECO:0000256" key="2">
    <source>
        <dbReference type="ARBA" id="ARBA00024195"/>
    </source>
</evidence>
<dbReference type="AlphaFoldDB" id="A0A3R7QVC7"/>
<dbReference type="Proteomes" id="UP000283509">
    <property type="component" value="Unassembled WGS sequence"/>
</dbReference>
<dbReference type="SUPFAM" id="SSF50494">
    <property type="entry name" value="Trypsin-like serine proteases"/>
    <property type="match status" value="1"/>
</dbReference>
<keyword evidence="3" id="KW-0645">Protease</keyword>
<dbReference type="InterPro" id="IPR033116">
    <property type="entry name" value="TRYPSIN_SER"/>
</dbReference>
<evidence type="ECO:0000313" key="7">
    <source>
        <dbReference type="Proteomes" id="UP000283509"/>
    </source>
</evidence>